<organism evidence="1 2">
    <name type="scientific">Marinomonas primoryensis</name>
    <dbReference type="NCBI Taxonomy" id="178399"/>
    <lineage>
        <taxon>Bacteria</taxon>
        <taxon>Pseudomonadati</taxon>
        <taxon>Pseudomonadota</taxon>
        <taxon>Gammaproteobacteria</taxon>
        <taxon>Oceanospirillales</taxon>
        <taxon>Oceanospirillaceae</taxon>
        <taxon>Marinomonas</taxon>
    </lineage>
</organism>
<evidence type="ECO:0000313" key="2">
    <source>
        <dbReference type="Proteomes" id="UP000249898"/>
    </source>
</evidence>
<dbReference type="EMBL" id="CP016181">
    <property type="protein sequence ID" value="AWX99887.1"/>
    <property type="molecule type" value="Genomic_DNA"/>
</dbReference>
<dbReference type="Proteomes" id="UP000249898">
    <property type="component" value="Chromosome"/>
</dbReference>
<proteinExistence type="predicted"/>
<dbReference type="RefSeq" id="WP_112137032.1">
    <property type="nucleotide sequence ID" value="NZ_CP016181.1"/>
</dbReference>
<name>A0A2Z4PQM5_9GAMM</name>
<dbReference type="OrthoDB" id="5572740at2"/>
<dbReference type="Pfam" id="PF09485">
    <property type="entry name" value="CRISPR_Cse2"/>
    <property type="match status" value="1"/>
</dbReference>
<sequence>MDDQEFKVVSRWWQSMFLDAAVLKEKNIYPAAPTAHKAELKRCDSADDVMLSEGFRALWIALLNNGLEETLQPMSKERKTQKLEAWATVAAVLVHIKQNNGEKLAIQAGKKLNKQGESTDKSIVSELRFAKLQNTPTPDDFLKRLRRIIQQLDGKVSPTKVAVDILQWFEEHYDRQPRKADKRITVQWAMDYYRSANQKSSKSTTTN</sequence>
<dbReference type="InterPro" id="IPR038287">
    <property type="entry name" value="Cse2_sf"/>
</dbReference>
<evidence type="ECO:0000313" key="1">
    <source>
        <dbReference type="EMBL" id="AWX99887.1"/>
    </source>
</evidence>
<accession>A0A2Z4PQM5</accession>
<dbReference type="AlphaFoldDB" id="A0A2Z4PQM5"/>
<gene>
    <name evidence="1" type="ORF">A8139_07675</name>
</gene>
<dbReference type="Gene3D" id="1.10.520.40">
    <property type="entry name" value="CRISPR-associated protein Cse2"/>
    <property type="match status" value="1"/>
</dbReference>
<dbReference type="NCBIfam" id="TIGR02548">
    <property type="entry name" value="casB_cse2"/>
    <property type="match status" value="1"/>
</dbReference>
<reference evidence="1 2" key="1">
    <citation type="submission" date="2016-06" db="EMBL/GenBank/DDBJ databases">
        <title>The sequenced genome of the ice-adhering bacterium Marinomonas primoryensis, from Antarctica.</title>
        <authorList>
            <person name="Graham L."/>
            <person name="Vance T.D.R."/>
            <person name="Davies P.L."/>
        </authorList>
    </citation>
    <scope>NUCLEOTIDE SEQUENCE [LARGE SCALE GENOMIC DNA]</scope>
    <source>
        <strain evidence="1 2">AceL</strain>
    </source>
</reference>
<dbReference type="CDD" id="cd09731">
    <property type="entry name" value="Cse2_I-E"/>
    <property type="match status" value="1"/>
</dbReference>
<protein>
    <submittedName>
        <fullName evidence="1">Type I-E CRISPR-associated protein Cse2/CasB</fullName>
    </submittedName>
</protein>
<dbReference type="InterPro" id="IPR013382">
    <property type="entry name" value="CRISPR-assoc_prot_Cse2"/>
</dbReference>